<dbReference type="PANTHER" id="PTHR39339">
    <property type="entry name" value="SLR1444 PROTEIN"/>
    <property type="match status" value="1"/>
</dbReference>
<dbReference type="AlphaFoldDB" id="A0A9X1RRN4"/>
<dbReference type="InterPro" id="IPR007899">
    <property type="entry name" value="CHAD_dom"/>
</dbReference>
<sequence>MNKADRQGDARAQFSCLAKPLIDEAIHFDAHGDDAAENLHQLRVALRRLRTLLWAWRPLLDRDAVERERAFLRRVAAAAGEARDWDIAAIQLQAEGIELPSVRLDAMRREARKRVGVVLSAADLKHTLPDMLNSVRAGLNTARARTPVRRFARKRLRAARDTLDKRIRYARKASRGEYAAWHDVRKGAKKLRYLLEFFAPMAAHGYRKRLKALKKIQKRFGNLNDSVATQRLLKDHRDVFADDAAAQAALKKLGKESRRRQRAASKVLG</sequence>
<dbReference type="PROSITE" id="PS51708">
    <property type="entry name" value="CHAD"/>
    <property type="match status" value="1"/>
</dbReference>
<evidence type="ECO:0000313" key="3">
    <source>
        <dbReference type="Proteomes" id="UP001139308"/>
    </source>
</evidence>
<proteinExistence type="predicted"/>
<dbReference type="PANTHER" id="PTHR39339:SF1">
    <property type="entry name" value="CHAD DOMAIN-CONTAINING PROTEIN"/>
    <property type="match status" value="1"/>
</dbReference>
<dbReference type="Proteomes" id="UP001139308">
    <property type="component" value="Unassembled WGS sequence"/>
</dbReference>
<evidence type="ECO:0000313" key="2">
    <source>
        <dbReference type="EMBL" id="MCG5076065.1"/>
    </source>
</evidence>
<dbReference type="InterPro" id="IPR038186">
    <property type="entry name" value="CHAD_dom_sf"/>
</dbReference>
<dbReference type="RefSeq" id="WP_238465907.1">
    <property type="nucleotide sequence ID" value="NZ_JAKLJA010000021.1"/>
</dbReference>
<dbReference type="Pfam" id="PF05235">
    <property type="entry name" value="CHAD"/>
    <property type="match status" value="1"/>
</dbReference>
<dbReference type="SMART" id="SM00880">
    <property type="entry name" value="CHAD"/>
    <property type="match status" value="1"/>
</dbReference>
<protein>
    <submittedName>
        <fullName evidence="2">CHAD domain-containing protein</fullName>
    </submittedName>
</protein>
<comment type="caution">
    <text evidence="2">The sequence shown here is derived from an EMBL/GenBank/DDBJ whole genome shotgun (WGS) entry which is preliminary data.</text>
</comment>
<gene>
    <name evidence="2" type="ORF">L5014_22270</name>
</gene>
<accession>A0A9X1RRN4</accession>
<feature type="domain" description="CHAD" evidence="1">
    <location>
        <begin position="2"/>
        <end position="269"/>
    </location>
</feature>
<dbReference type="Gene3D" id="1.40.20.10">
    <property type="entry name" value="CHAD domain"/>
    <property type="match status" value="1"/>
</dbReference>
<evidence type="ECO:0000259" key="1">
    <source>
        <dbReference type="PROSITE" id="PS51708"/>
    </source>
</evidence>
<reference evidence="2" key="1">
    <citation type="submission" date="2022-01" db="EMBL/GenBank/DDBJ databases">
        <title>Genome sequence and assembly of Parabukholderia sp. RG36.</title>
        <authorList>
            <person name="Chhetri G."/>
        </authorList>
    </citation>
    <scope>NUCLEOTIDE SEQUENCE</scope>
    <source>
        <strain evidence="2">RG36</strain>
    </source>
</reference>
<organism evidence="2 3">
    <name type="scientific">Paraburkholderia tagetis</name>
    <dbReference type="NCBI Taxonomy" id="2913261"/>
    <lineage>
        <taxon>Bacteria</taxon>
        <taxon>Pseudomonadati</taxon>
        <taxon>Pseudomonadota</taxon>
        <taxon>Betaproteobacteria</taxon>
        <taxon>Burkholderiales</taxon>
        <taxon>Burkholderiaceae</taxon>
        <taxon>Paraburkholderia</taxon>
    </lineage>
</organism>
<name>A0A9X1RRN4_9BURK</name>
<keyword evidence="3" id="KW-1185">Reference proteome</keyword>
<dbReference type="EMBL" id="JAKLJA010000021">
    <property type="protein sequence ID" value="MCG5076065.1"/>
    <property type="molecule type" value="Genomic_DNA"/>
</dbReference>